<feature type="active site" evidence="10">
    <location>
        <position position="175"/>
    </location>
</feature>
<dbReference type="PATRIC" id="fig|525903.6.peg.229"/>
<dbReference type="PIRSF" id="PIRSF000495">
    <property type="entry name" value="Amidotransf_hisH"/>
    <property type="match status" value="1"/>
</dbReference>
<dbReference type="PROSITE" id="PS51273">
    <property type="entry name" value="GATASE_TYPE_1"/>
    <property type="match status" value="1"/>
</dbReference>
<evidence type="ECO:0000313" key="13">
    <source>
        <dbReference type="Proteomes" id="UP000002030"/>
    </source>
</evidence>
<gene>
    <name evidence="12" type="ordered locus">Taci_0225</name>
</gene>
<dbReference type="GO" id="GO:0000105">
    <property type="term" value="P:L-histidine biosynthetic process"/>
    <property type="evidence" value="ECO:0007669"/>
    <property type="project" value="UniProtKB-UniPathway"/>
</dbReference>
<feature type="active site" description="Nucleophile" evidence="10">
    <location>
        <position position="79"/>
    </location>
</feature>
<evidence type="ECO:0000256" key="6">
    <source>
        <dbReference type="ARBA" id="ARBA00023102"/>
    </source>
</evidence>
<dbReference type="PANTHER" id="PTHR42701:SF1">
    <property type="entry name" value="IMIDAZOLE GLYCEROL PHOSPHATE SYNTHASE SUBUNIT HISH"/>
    <property type="match status" value="1"/>
</dbReference>
<evidence type="ECO:0000256" key="1">
    <source>
        <dbReference type="ARBA" id="ARBA00005091"/>
    </source>
</evidence>
<reference evidence="12 13" key="1">
    <citation type="journal article" date="2009" name="Stand. Genomic Sci.">
        <title>Complete genome sequence of Thermanaerovibrio acidaminovorans type strain (Su883).</title>
        <authorList>
            <person name="Chovatia M."/>
            <person name="Sikorski J."/>
            <person name="Schroder M."/>
            <person name="Lapidus A."/>
            <person name="Nolan M."/>
            <person name="Tice H."/>
            <person name="Glavina Del Rio T."/>
            <person name="Copeland A."/>
            <person name="Cheng J.F."/>
            <person name="Lucas S."/>
            <person name="Chen F."/>
            <person name="Bruce D."/>
            <person name="Goodwin L."/>
            <person name="Pitluck S."/>
            <person name="Ivanova N."/>
            <person name="Mavromatis K."/>
            <person name="Ovchinnikova G."/>
            <person name="Pati A."/>
            <person name="Chen A."/>
            <person name="Palaniappan K."/>
            <person name="Land M."/>
            <person name="Hauser L."/>
            <person name="Chang Y.J."/>
            <person name="Jeffries C.D."/>
            <person name="Chain P."/>
            <person name="Saunders E."/>
            <person name="Detter J.C."/>
            <person name="Brettin T."/>
            <person name="Rohde M."/>
            <person name="Goker M."/>
            <person name="Spring S."/>
            <person name="Bristow J."/>
            <person name="Markowitz V."/>
            <person name="Hugenholtz P."/>
            <person name="Kyrpides N.C."/>
            <person name="Klenk H.P."/>
            <person name="Eisen J.A."/>
        </authorList>
    </citation>
    <scope>NUCLEOTIDE SEQUENCE [LARGE SCALE GENOMIC DNA]</scope>
    <source>
        <strain evidence="13">ATCC 49978 / DSM 6589 / Su883</strain>
    </source>
</reference>
<dbReference type="InterPro" id="IPR029062">
    <property type="entry name" value="Class_I_gatase-like"/>
</dbReference>
<comment type="pathway">
    <text evidence="1">Amino-acid biosynthesis; L-histidine biosynthesis; L-histidine from 5-phospho-alpha-D-ribose 1-diphosphate: step 5/9.</text>
</comment>
<name>D1B861_THEAS</name>
<dbReference type="GO" id="GO:0000107">
    <property type="term" value="F:imidazoleglycerol-phosphate synthase activity"/>
    <property type="evidence" value="ECO:0007669"/>
    <property type="project" value="RHEA"/>
</dbReference>
<protein>
    <submittedName>
        <fullName evidence="12">Imidazole glycerol phosphate synthase, glutamine amidotransferase subunit</fullName>
    </submittedName>
</protein>
<dbReference type="Pfam" id="PF00117">
    <property type="entry name" value="GATase"/>
    <property type="match status" value="1"/>
</dbReference>
<dbReference type="OrthoDB" id="9807137at2"/>
<evidence type="ECO:0000256" key="4">
    <source>
        <dbReference type="ARBA" id="ARBA00022801"/>
    </source>
</evidence>
<dbReference type="Proteomes" id="UP000002030">
    <property type="component" value="Chromosome"/>
</dbReference>
<dbReference type="STRING" id="525903.Taci_0225"/>
<dbReference type="NCBIfam" id="TIGR01855">
    <property type="entry name" value="IMP_synth_hisH"/>
    <property type="match status" value="1"/>
</dbReference>
<accession>D1B861</accession>
<evidence type="ECO:0000256" key="5">
    <source>
        <dbReference type="ARBA" id="ARBA00022962"/>
    </source>
</evidence>
<keyword evidence="4" id="KW-0378">Hydrolase</keyword>
<keyword evidence="13" id="KW-1185">Reference proteome</keyword>
<keyword evidence="6" id="KW-0368">Histidine biosynthesis</keyword>
<dbReference type="UniPathway" id="UPA00031">
    <property type="reaction ID" value="UER00010"/>
</dbReference>
<comment type="catalytic activity">
    <reaction evidence="9">
        <text>L-glutamine + H2O = L-glutamate + NH4(+)</text>
        <dbReference type="Rhea" id="RHEA:15889"/>
        <dbReference type="ChEBI" id="CHEBI:15377"/>
        <dbReference type="ChEBI" id="CHEBI:28938"/>
        <dbReference type="ChEBI" id="CHEBI:29985"/>
        <dbReference type="ChEBI" id="CHEBI:58359"/>
        <dbReference type="EC" id="3.5.1.2"/>
    </reaction>
</comment>
<dbReference type="PANTHER" id="PTHR42701">
    <property type="entry name" value="IMIDAZOLE GLYCEROL PHOSPHATE SYNTHASE SUBUNIT HISH"/>
    <property type="match status" value="1"/>
</dbReference>
<dbReference type="EnsemblBacteria" id="ACZ18464">
    <property type="protein sequence ID" value="ACZ18464"/>
    <property type="gene ID" value="Taci_0225"/>
</dbReference>
<dbReference type="AlphaFoldDB" id="D1B861"/>
<dbReference type="Gene3D" id="3.40.50.880">
    <property type="match status" value="1"/>
</dbReference>
<evidence type="ECO:0000256" key="3">
    <source>
        <dbReference type="ARBA" id="ARBA00022605"/>
    </source>
</evidence>
<dbReference type="eggNOG" id="COG0118">
    <property type="taxonomic scope" value="Bacteria"/>
</dbReference>
<evidence type="ECO:0000256" key="2">
    <source>
        <dbReference type="ARBA" id="ARBA00011152"/>
    </source>
</evidence>
<dbReference type="GO" id="GO:0016829">
    <property type="term" value="F:lyase activity"/>
    <property type="evidence" value="ECO:0007669"/>
    <property type="project" value="UniProtKB-KW"/>
</dbReference>
<comment type="subunit">
    <text evidence="2">Heterodimer of HisH and HisF.</text>
</comment>
<evidence type="ECO:0000259" key="11">
    <source>
        <dbReference type="Pfam" id="PF00117"/>
    </source>
</evidence>
<evidence type="ECO:0000256" key="9">
    <source>
        <dbReference type="ARBA" id="ARBA00049534"/>
    </source>
</evidence>
<dbReference type="InterPro" id="IPR017926">
    <property type="entry name" value="GATASE"/>
</dbReference>
<dbReference type="InterPro" id="IPR010139">
    <property type="entry name" value="Imidazole-glycPsynth_HisH"/>
</dbReference>
<keyword evidence="5 12" id="KW-0315">Glutamine amidotransferase</keyword>
<keyword evidence="3" id="KW-0028">Amino-acid biosynthesis</keyword>
<feature type="active site" evidence="10">
    <location>
        <position position="173"/>
    </location>
</feature>
<dbReference type="HOGENOM" id="CLU_071837_2_2_0"/>
<dbReference type="RefSeq" id="WP_012868980.1">
    <property type="nucleotide sequence ID" value="NC_013522.1"/>
</dbReference>
<evidence type="ECO:0000256" key="8">
    <source>
        <dbReference type="ARBA" id="ARBA00047838"/>
    </source>
</evidence>
<dbReference type="SUPFAM" id="SSF52317">
    <property type="entry name" value="Class I glutamine amidotransferase-like"/>
    <property type="match status" value="1"/>
</dbReference>
<evidence type="ECO:0000256" key="10">
    <source>
        <dbReference type="PIRSR" id="PIRSR000495-1"/>
    </source>
</evidence>
<comment type="catalytic activity">
    <reaction evidence="8">
        <text>5-[(5-phospho-1-deoxy-D-ribulos-1-ylimino)methylamino]-1-(5-phospho-beta-D-ribosyl)imidazole-4-carboxamide + L-glutamine = D-erythro-1-(imidazol-4-yl)glycerol 3-phosphate + 5-amino-1-(5-phospho-beta-D-ribosyl)imidazole-4-carboxamide + L-glutamate + H(+)</text>
        <dbReference type="Rhea" id="RHEA:24793"/>
        <dbReference type="ChEBI" id="CHEBI:15378"/>
        <dbReference type="ChEBI" id="CHEBI:29985"/>
        <dbReference type="ChEBI" id="CHEBI:58278"/>
        <dbReference type="ChEBI" id="CHEBI:58359"/>
        <dbReference type="ChEBI" id="CHEBI:58475"/>
        <dbReference type="ChEBI" id="CHEBI:58525"/>
        <dbReference type="EC" id="4.3.2.10"/>
    </reaction>
</comment>
<sequence length="193" mass="21041">MIGIVDYGAGNLENLRRALTRIGRDARVLRSPGEAEGLQLLFLPGVGSFGSAMGSLRASGWDRALIGWAEAQRGLIGICLGMQMMMEFSFEDGGHRGLGIFRGTVEPYRGGRRIHMGWDRVEWTQGGPGADTFYFVHRYCARSCPSQAAICGSDGEQFVAAVREGSVMGFQFHPERSGPEGLELLRWAIGEVV</sequence>
<keyword evidence="7" id="KW-0456">Lyase</keyword>
<organism evidence="12 13">
    <name type="scientific">Thermanaerovibrio acidaminovorans (strain ATCC 49978 / DSM 6589 / Su883)</name>
    <name type="common">Selenomonas acidaminovorans</name>
    <dbReference type="NCBI Taxonomy" id="525903"/>
    <lineage>
        <taxon>Bacteria</taxon>
        <taxon>Thermotogati</taxon>
        <taxon>Synergistota</taxon>
        <taxon>Synergistia</taxon>
        <taxon>Synergistales</taxon>
        <taxon>Synergistaceae</taxon>
        <taxon>Thermanaerovibrio</taxon>
    </lineage>
</organism>
<feature type="domain" description="Glutamine amidotransferase" evidence="11">
    <location>
        <begin position="4"/>
        <end position="186"/>
    </location>
</feature>
<proteinExistence type="predicted"/>
<dbReference type="GO" id="GO:0004359">
    <property type="term" value="F:glutaminase activity"/>
    <property type="evidence" value="ECO:0007669"/>
    <property type="project" value="UniProtKB-EC"/>
</dbReference>
<evidence type="ECO:0000256" key="7">
    <source>
        <dbReference type="ARBA" id="ARBA00023239"/>
    </source>
</evidence>
<dbReference type="KEGG" id="tai:Taci_0225"/>
<dbReference type="EMBL" id="CP001818">
    <property type="protein sequence ID" value="ACZ18464.1"/>
    <property type="molecule type" value="Genomic_DNA"/>
</dbReference>
<evidence type="ECO:0000313" key="12">
    <source>
        <dbReference type="EMBL" id="ACZ18464.1"/>
    </source>
</evidence>